<dbReference type="AlphaFoldDB" id="A0AAD7I7C8"/>
<sequence>MAMPQPTYATNGNGYPYPPGDASTLGSGKPAPELVLQYIPRTPSPTQSEYDFLNGVKKKRSMAQRIRTYLILAIIIVVIALIENYHEQIINGLSPVTHWLRRTKAAWLVPIAVLIVLSFPPLFGHEIVVMLCGIAWGLGKGSGIAAAGTIIGELCTFFVFKYGCGARARKSEATNMSYATLARVVREGGLVIPIIMRYSSMPAHFTTAVFATCGMPLWVFLVAAVVSLPKQLITVYIGVALNSSSSTSQKVQRICPGYYDCHHGACDDVHPPAEGSGQTRGCLRATKGAPSAAAGGGLKRTSMVCEWDGTDHSYLPKTAGDARLVL</sequence>
<evidence type="ECO:0000313" key="13">
    <source>
        <dbReference type="EMBL" id="KAJ7736725.1"/>
    </source>
</evidence>
<feature type="domain" description="VTT" evidence="12">
    <location>
        <begin position="125"/>
        <end position="238"/>
    </location>
</feature>
<evidence type="ECO:0000313" key="14">
    <source>
        <dbReference type="Proteomes" id="UP001215280"/>
    </source>
</evidence>
<gene>
    <name evidence="13" type="ORF">DFH07DRAFT_96933</name>
</gene>
<name>A0AAD7I7C8_9AGAR</name>
<dbReference type="InterPro" id="IPR032816">
    <property type="entry name" value="VTT_dom"/>
</dbReference>
<comment type="subcellular location">
    <subcellularLocation>
        <location evidence="2">Golgi apparatus membrane</location>
        <topology evidence="2">Multi-pass membrane protein</topology>
    </subcellularLocation>
</comment>
<evidence type="ECO:0000256" key="6">
    <source>
        <dbReference type="ARBA" id="ARBA00022692"/>
    </source>
</evidence>
<accession>A0AAD7I7C8</accession>
<dbReference type="GO" id="GO:0000139">
    <property type="term" value="C:Golgi membrane"/>
    <property type="evidence" value="ECO:0007669"/>
    <property type="project" value="UniProtKB-SubCell"/>
</dbReference>
<evidence type="ECO:0000256" key="11">
    <source>
        <dbReference type="SAM" id="Phobius"/>
    </source>
</evidence>
<reference evidence="13" key="1">
    <citation type="submission" date="2023-03" db="EMBL/GenBank/DDBJ databases">
        <title>Massive genome expansion in bonnet fungi (Mycena s.s.) driven by repeated elements and novel gene families across ecological guilds.</title>
        <authorList>
            <consortium name="Lawrence Berkeley National Laboratory"/>
            <person name="Harder C.B."/>
            <person name="Miyauchi S."/>
            <person name="Viragh M."/>
            <person name="Kuo A."/>
            <person name="Thoen E."/>
            <person name="Andreopoulos B."/>
            <person name="Lu D."/>
            <person name="Skrede I."/>
            <person name="Drula E."/>
            <person name="Henrissat B."/>
            <person name="Morin E."/>
            <person name="Kohler A."/>
            <person name="Barry K."/>
            <person name="LaButti K."/>
            <person name="Morin E."/>
            <person name="Salamov A."/>
            <person name="Lipzen A."/>
            <person name="Mereny Z."/>
            <person name="Hegedus B."/>
            <person name="Baldrian P."/>
            <person name="Stursova M."/>
            <person name="Weitz H."/>
            <person name="Taylor A."/>
            <person name="Grigoriev I.V."/>
            <person name="Nagy L.G."/>
            <person name="Martin F."/>
            <person name="Kauserud H."/>
        </authorList>
    </citation>
    <scope>NUCLEOTIDE SEQUENCE</scope>
    <source>
        <strain evidence="13">CBHHK188m</strain>
    </source>
</reference>
<feature type="transmembrane region" description="Helical" evidence="11">
    <location>
        <begin position="105"/>
        <end position="138"/>
    </location>
</feature>
<comment type="function">
    <text evidence="1">Golgi membrane protein involved in vesicular trafficking and spindle migration.</text>
</comment>
<dbReference type="PANTHER" id="PTHR47549">
    <property type="entry name" value="GOLGI APPARATUS MEMBRANE PROTEIN TVP38-RELATED"/>
    <property type="match status" value="1"/>
</dbReference>
<feature type="transmembrane region" description="Helical" evidence="11">
    <location>
        <begin position="66"/>
        <end position="85"/>
    </location>
</feature>
<evidence type="ECO:0000256" key="10">
    <source>
        <dbReference type="SAM" id="MobiDB-lite"/>
    </source>
</evidence>
<protein>
    <recommendedName>
        <fullName evidence="4">Golgi apparatus membrane protein TVP38</fullName>
    </recommendedName>
    <alternativeName>
        <fullName evidence="5">Golgi apparatus membrane protein tvp38</fullName>
    </alternativeName>
</protein>
<evidence type="ECO:0000256" key="8">
    <source>
        <dbReference type="ARBA" id="ARBA00023034"/>
    </source>
</evidence>
<keyword evidence="8" id="KW-0333">Golgi apparatus</keyword>
<keyword evidence="6 11" id="KW-0812">Transmembrane</keyword>
<feature type="region of interest" description="Disordered" evidence="10">
    <location>
        <begin position="1"/>
        <end position="23"/>
    </location>
</feature>
<evidence type="ECO:0000256" key="2">
    <source>
        <dbReference type="ARBA" id="ARBA00004653"/>
    </source>
</evidence>
<dbReference type="EMBL" id="JARJLG010000147">
    <property type="protein sequence ID" value="KAJ7736725.1"/>
    <property type="molecule type" value="Genomic_DNA"/>
</dbReference>
<evidence type="ECO:0000259" key="12">
    <source>
        <dbReference type="Pfam" id="PF09335"/>
    </source>
</evidence>
<keyword evidence="7 11" id="KW-1133">Transmembrane helix</keyword>
<evidence type="ECO:0000256" key="4">
    <source>
        <dbReference type="ARBA" id="ARBA00013533"/>
    </source>
</evidence>
<evidence type="ECO:0000256" key="5">
    <source>
        <dbReference type="ARBA" id="ARBA00020673"/>
    </source>
</evidence>
<feature type="transmembrane region" description="Helical" evidence="11">
    <location>
        <begin position="208"/>
        <end position="228"/>
    </location>
</feature>
<keyword evidence="14" id="KW-1185">Reference proteome</keyword>
<keyword evidence="9 11" id="KW-0472">Membrane</keyword>
<dbReference type="Pfam" id="PF09335">
    <property type="entry name" value="VTT_dom"/>
    <property type="match status" value="1"/>
</dbReference>
<evidence type="ECO:0000256" key="3">
    <source>
        <dbReference type="ARBA" id="ARBA00008640"/>
    </source>
</evidence>
<proteinExistence type="inferred from homology"/>
<evidence type="ECO:0000256" key="7">
    <source>
        <dbReference type="ARBA" id="ARBA00022989"/>
    </source>
</evidence>
<comment type="similarity">
    <text evidence="3">Belongs to the TVP38/TMEM64 family.</text>
</comment>
<dbReference type="InterPro" id="IPR051076">
    <property type="entry name" value="Golgi_membrane_TVP38/TMEM64"/>
</dbReference>
<dbReference type="Proteomes" id="UP001215280">
    <property type="component" value="Unassembled WGS sequence"/>
</dbReference>
<evidence type="ECO:0000256" key="1">
    <source>
        <dbReference type="ARBA" id="ARBA00002978"/>
    </source>
</evidence>
<dbReference type="PANTHER" id="PTHR47549:SF2">
    <property type="entry name" value="GOLGI APPARATUS MEMBRANE PROTEIN TVP38"/>
    <property type="match status" value="1"/>
</dbReference>
<comment type="caution">
    <text evidence="13">The sequence shown here is derived from an EMBL/GenBank/DDBJ whole genome shotgun (WGS) entry which is preliminary data.</text>
</comment>
<evidence type="ECO:0000256" key="9">
    <source>
        <dbReference type="ARBA" id="ARBA00023136"/>
    </source>
</evidence>
<organism evidence="13 14">
    <name type="scientific">Mycena maculata</name>
    <dbReference type="NCBI Taxonomy" id="230809"/>
    <lineage>
        <taxon>Eukaryota</taxon>
        <taxon>Fungi</taxon>
        <taxon>Dikarya</taxon>
        <taxon>Basidiomycota</taxon>
        <taxon>Agaricomycotina</taxon>
        <taxon>Agaricomycetes</taxon>
        <taxon>Agaricomycetidae</taxon>
        <taxon>Agaricales</taxon>
        <taxon>Marasmiineae</taxon>
        <taxon>Mycenaceae</taxon>
        <taxon>Mycena</taxon>
    </lineage>
</organism>